<evidence type="ECO:0000313" key="3">
    <source>
        <dbReference type="Proteomes" id="UP000198510"/>
    </source>
</evidence>
<sequence>MKPKHFLLGILTIGAVLMLAMYLADLKPAAPLEAIVDAGEYAAELQKFRQEKNEYFRENQESPLASTQNFDSLPYYAADLNWRIRTLLQLTGDTALYPMAMTDGKEEKFLRYGRVDFVVNEIPLSLYLFRHKEAADEEKLFLPFTDATNGEGTYAGGRYLDVDPPESDTITIDFNLAYNPYCAYSSKYSCPVPPRENHLSVPVKAGEKDFPKDVLSTLPHAAR</sequence>
<dbReference type="PANTHER" id="PTHR41913">
    <property type="entry name" value="DUF1684 DOMAIN-CONTAINING PROTEIN"/>
    <property type="match status" value="1"/>
</dbReference>
<proteinExistence type="predicted"/>
<dbReference type="AlphaFoldDB" id="A0A1G9Q379"/>
<dbReference type="PANTHER" id="PTHR41913:SF1">
    <property type="entry name" value="DUF1684 DOMAIN-CONTAINING PROTEIN"/>
    <property type="match status" value="1"/>
</dbReference>
<keyword evidence="1" id="KW-1133">Transmembrane helix</keyword>
<accession>A0A1G9Q379</accession>
<keyword evidence="1" id="KW-0472">Membrane</keyword>
<dbReference type="EMBL" id="FNFO01000010">
    <property type="protein sequence ID" value="SDM05484.1"/>
    <property type="molecule type" value="Genomic_DNA"/>
</dbReference>
<protein>
    <recommendedName>
        <fullName evidence="4">DUF1684 domain-containing protein</fullName>
    </recommendedName>
</protein>
<organism evidence="2 3">
    <name type="scientific">Catalinimonas alkaloidigena</name>
    <dbReference type="NCBI Taxonomy" id="1075417"/>
    <lineage>
        <taxon>Bacteria</taxon>
        <taxon>Pseudomonadati</taxon>
        <taxon>Bacteroidota</taxon>
        <taxon>Cytophagia</taxon>
        <taxon>Cytophagales</taxon>
        <taxon>Catalimonadaceae</taxon>
        <taxon>Catalinimonas</taxon>
    </lineage>
</organism>
<dbReference type="Gene3D" id="6.10.250.1680">
    <property type="match status" value="1"/>
</dbReference>
<evidence type="ECO:0000313" key="2">
    <source>
        <dbReference type="EMBL" id="SDM05484.1"/>
    </source>
</evidence>
<keyword evidence="3" id="KW-1185">Reference proteome</keyword>
<dbReference type="OrthoDB" id="5493262at2"/>
<name>A0A1G9Q379_9BACT</name>
<dbReference type="Pfam" id="PF07920">
    <property type="entry name" value="DUF1684"/>
    <property type="match status" value="1"/>
</dbReference>
<evidence type="ECO:0008006" key="4">
    <source>
        <dbReference type="Google" id="ProtNLM"/>
    </source>
</evidence>
<feature type="transmembrane region" description="Helical" evidence="1">
    <location>
        <begin position="6"/>
        <end position="24"/>
    </location>
</feature>
<dbReference type="InterPro" id="IPR012467">
    <property type="entry name" value="DUF1684"/>
</dbReference>
<dbReference type="RefSeq" id="WP_089685982.1">
    <property type="nucleotide sequence ID" value="NZ_FNFO01000010.1"/>
</dbReference>
<dbReference type="STRING" id="1075417.SAMN05421823_11025"/>
<reference evidence="2 3" key="1">
    <citation type="submission" date="2016-10" db="EMBL/GenBank/DDBJ databases">
        <authorList>
            <person name="de Groot N.N."/>
        </authorList>
    </citation>
    <scope>NUCLEOTIDE SEQUENCE [LARGE SCALE GENOMIC DNA]</scope>
    <source>
        <strain evidence="2 3">DSM 25186</strain>
    </source>
</reference>
<evidence type="ECO:0000256" key="1">
    <source>
        <dbReference type="SAM" id="Phobius"/>
    </source>
</evidence>
<dbReference type="Proteomes" id="UP000198510">
    <property type="component" value="Unassembled WGS sequence"/>
</dbReference>
<keyword evidence="1" id="KW-0812">Transmembrane</keyword>
<gene>
    <name evidence="2" type="ORF">SAMN05421823_11025</name>
</gene>